<dbReference type="EMBL" id="UINC01150633">
    <property type="protein sequence ID" value="SVD43785.1"/>
    <property type="molecule type" value="Genomic_DNA"/>
</dbReference>
<reference evidence="2" key="1">
    <citation type="submission" date="2018-05" db="EMBL/GenBank/DDBJ databases">
        <authorList>
            <person name="Lanie J.A."/>
            <person name="Ng W.-L."/>
            <person name="Kazmierczak K.M."/>
            <person name="Andrzejewski T.M."/>
            <person name="Davidsen T.M."/>
            <person name="Wayne K.J."/>
            <person name="Tettelin H."/>
            <person name="Glass J.I."/>
            <person name="Rusch D."/>
            <person name="Podicherti R."/>
            <person name="Tsui H.-C.T."/>
            <person name="Winkler M.E."/>
        </authorList>
    </citation>
    <scope>NUCLEOTIDE SEQUENCE</scope>
</reference>
<protein>
    <submittedName>
        <fullName evidence="2">Uncharacterized protein</fullName>
    </submittedName>
</protein>
<proteinExistence type="predicted"/>
<evidence type="ECO:0000256" key="1">
    <source>
        <dbReference type="SAM" id="Phobius"/>
    </source>
</evidence>
<name>A0A382VCM8_9ZZZZ</name>
<keyword evidence="1" id="KW-0812">Transmembrane</keyword>
<evidence type="ECO:0000313" key="2">
    <source>
        <dbReference type="EMBL" id="SVD43785.1"/>
    </source>
</evidence>
<accession>A0A382VCM8</accession>
<dbReference type="AlphaFoldDB" id="A0A382VCM8"/>
<gene>
    <name evidence="2" type="ORF">METZ01_LOCUS396639</name>
</gene>
<keyword evidence="1" id="KW-0472">Membrane</keyword>
<feature type="transmembrane region" description="Helical" evidence="1">
    <location>
        <begin position="21"/>
        <end position="40"/>
    </location>
</feature>
<sequence length="48" mass="5451">MGQVGFCKIKRKKTAENEDELFGRHFILFGASVYCKLILYSPGGKLRT</sequence>
<organism evidence="2">
    <name type="scientific">marine metagenome</name>
    <dbReference type="NCBI Taxonomy" id="408172"/>
    <lineage>
        <taxon>unclassified sequences</taxon>
        <taxon>metagenomes</taxon>
        <taxon>ecological metagenomes</taxon>
    </lineage>
</organism>
<keyword evidence="1" id="KW-1133">Transmembrane helix</keyword>